<dbReference type="Proteomes" id="UP000613512">
    <property type="component" value="Unassembled WGS sequence"/>
</dbReference>
<dbReference type="AlphaFoldDB" id="A0A916S2L5"/>
<dbReference type="RefSeq" id="WP_188384776.1">
    <property type="nucleotide sequence ID" value="NZ_BMEY01000010.1"/>
</dbReference>
<dbReference type="EMBL" id="BMEY01000010">
    <property type="protein sequence ID" value="GGA78632.1"/>
    <property type="molecule type" value="Genomic_DNA"/>
</dbReference>
<accession>A0A916S2L5</accession>
<proteinExistence type="predicted"/>
<evidence type="ECO:0000313" key="3">
    <source>
        <dbReference type="Proteomes" id="UP000613512"/>
    </source>
</evidence>
<evidence type="ECO:0000313" key="2">
    <source>
        <dbReference type="EMBL" id="GGA78632.1"/>
    </source>
</evidence>
<sequence>MDLKDYLNDNFPKLILKPSLYDQWSVGLHFDLAKGLYQLKSDSDELNLEYFNMVYKQTLTLFHELFAENDKILLVTNLYKKKIFQRQSNKKMKVYRHFIKNKTVRYQLKQQLLPFMFEDEEEAEESLTSQFSLLCRKQDINYTLLLKAICNQDFPSLKPRLHNPYGLYKPDVFFINVTKHIIFYVYDDRGCEVIASEQARIQPIYENYNDWINEFNREEINRLFQS</sequence>
<reference evidence="2" key="1">
    <citation type="journal article" date="2014" name="Int. J. Syst. Evol. Microbiol.">
        <title>Complete genome sequence of Corynebacterium casei LMG S-19264T (=DSM 44701T), isolated from a smear-ripened cheese.</title>
        <authorList>
            <consortium name="US DOE Joint Genome Institute (JGI-PGF)"/>
            <person name="Walter F."/>
            <person name="Albersmeier A."/>
            <person name="Kalinowski J."/>
            <person name="Ruckert C."/>
        </authorList>
    </citation>
    <scope>NUCLEOTIDE SEQUENCE</scope>
    <source>
        <strain evidence="2">CGMCC 1.12408</strain>
    </source>
</reference>
<dbReference type="InterPro" id="IPR024976">
    <property type="entry name" value="DUF3885"/>
</dbReference>
<reference evidence="2" key="2">
    <citation type="submission" date="2020-09" db="EMBL/GenBank/DDBJ databases">
        <authorList>
            <person name="Sun Q."/>
            <person name="Zhou Y."/>
        </authorList>
    </citation>
    <scope>NUCLEOTIDE SEQUENCE</scope>
    <source>
        <strain evidence="2">CGMCC 1.12408</strain>
    </source>
</reference>
<evidence type="ECO:0000259" key="1">
    <source>
        <dbReference type="Pfam" id="PF13021"/>
    </source>
</evidence>
<protein>
    <recommendedName>
        <fullName evidence="1">DUF3885 domain-containing protein</fullName>
    </recommendedName>
</protein>
<feature type="domain" description="DUF3885" evidence="1">
    <location>
        <begin position="3"/>
        <end position="215"/>
    </location>
</feature>
<keyword evidence="3" id="KW-1185">Reference proteome</keyword>
<name>A0A916S2L5_9BACI</name>
<organism evidence="2 3">
    <name type="scientific">Ornithinibacillus halotolerans</name>
    <dbReference type="NCBI Taxonomy" id="1274357"/>
    <lineage>
        <taxon>Bacteria</taxon>
        <taxon>Bacillati</taxon>
        <taxon>Bacillota</taxon>
        <taxon>Bacilli</taxon>
        <taxon>Bacillales</taxon>
        <taxon>Bacillaceae</taxon>
        <taxon>Ornithinibacillus</taxon>
    </lineage>
</organism>
<dbReference type="Pfam" id="PF13021">
    <property type="entry name" value="DUF3885"/>
    <property type="match status" value="1"/>
</dbReference>
<gene>
    <name evidence="2" type="primary">ynaE</name>
    <name evidence="2" type="ORF">GCM10008025_22660</name>
</gene>
<comment type="caution">
    <text evidence="2">The sequence shown here is derived from an EMBL/GenBank/DDBJ whole genome shotgun (WGS) entry which is preliminary data.</text>
</comment>